<evidence type="ECO:0000256" key="9">
    <source>
        <dbReference type="ARBA" id="ARBA00023004"/>
    </source>
</evidence>
<feature type="domain" description="4Fe-4S Mo/W bis-MGD-type" evidence="13">
    <location>
        <begin position="42"/>
        <end position="98"/>
    </location>
</feature>
<dbReference type="Proteomes" id="UP000189933">
    <property type="component" value="Unassembled WGS sequence"/>
</dbReference>
<dbReference type="GO" id="GO:0005576">
    <property type="term" value="C:extracellular region"/>
    <property type="evidence" value="ECO:0007669"/>
    <property type="project" value="UniProtKB-SubCell"/>
</dbReference>
<dbReference type="SUPFAM" id="SSF53706">
    <property type="entry name" value="Formate dehydrogenase/DMSO reductase, domains 1-3"/>
    <property type="match status" value="1"/>
</dbReference>
<keyword evidence="7 12" id="KW-0249">Electron transport</keyword>
<dbReference type="InterPro" id="IPR009010">
    <property type="entry name" value="Asp_de-COase-like_dom_sf"/>
</dbReference>
<keyword evidence="5 12" id="KW-0479">Metal-binding</keyword>
<evidence type="ECO:0000259" key="13">
    <source>
        <dbReference type="PROSITE" id="PS51669"/>
    </source>
</evidence>
<dbReference type="Pfam" id="PF04879">
    <property type="entry name" value="Molybdop_Fe4S4"/>
    <property type="match status" value="1"/>
</dbReference>
<evidence type="ECO:0000256" key="7">
    <source>
        <dbReference type="ARBA" id="ARBA00022982"/>
    </source>
</evidence>
<dbReference type="PANTHER" id="PTHR43105">
    <property type="entry name" value="RESPIRATORY NITRATE REDUCTASE"/>
    <property type="match status" value="1"/>
</dbReference>
<evidence type="ECO:0000256" key="6">
    <source>
        <dbReference type="ARBA" id="ARBA00022729"/>
    </source>
</evidence>
<dbReference type="Pfam" id="PF01568">
    <property type="entry name" value="Molydop_binding"/>
    <property type="match status" value="1"/>
</dbReference>
<feature type="binding site" evidence="12">
    <location>
        <position position="171"/>
    </location>
    <ligand>
        <name>Mo-bis(molybdopterin guanine dinucleotide)</name>
        <dbReference type="ChEBI" id="CHEBI:60539"/>
    </ligand>
</feature>
<dbReference type="AlphaFoldDB" id="A0A1T4R040"/>
<feature type="binding site" evidence="12">
    <location>
        <position position="470"/>
    </location>
    <ligand>
        <name>Mo-bis(molybdopterin guanine dinucleotide)</name>
        <dbReference type="ChEBI" id="CHEBI:60539"/>
    </ligand>
</feature>
<evidence type="ECO:0000256" key="4">
    <source>
        <dbReference type="ARBA" id="ARBA00022505"/>
    </source>
</evidence>
<feature type="binding site" evidence="12">
    <location>
        <position position="146"/>
    </location>
    <ligand>
        <name>Mo-bis(molybdopterin guanine dinucleotide)</name>
        <dbReference type="ChEBI" id="CHEBI:60539"/>
    </ligand>
</feature>
<feature type="binding site" evidence="12">
    <location>
        <position position="56"/>
    </location>
    <ligand>
        <name>[4Fe-4S] cluster</name>
        <dbReference type="ChEBI" id="CHEBI:49883"/>
    </ligand>
</feature>
<dbReference type="Gene3D" id="3.40.228.10">
    <property type="entry name" value="Dimethylsulfoxide Reductase, domain 2"/>
    <property type="match status" value="1"/>
</dbReference>
<dbReference type="GO" id="GO:0050140">
    <property type="term" value="F:nitrate reductase (cytochrome) activity"/>
    <property type="evidence" value="ECO:0007669"/>
    <property type="project" value="UniProtKB-EC"/>
</dbReference>
<evidence type="ECO:0000256" key="3">
    <source>
        <dbReference type="ARBA" id="ARBA00022485"/>
    </source>
</evidence>
<dbReference type="SUPFAM" id="SSF50692">
    <property type="entry name" value="ADC-like"/>
    <property type="match status" value="1"/>
</dbReference>
<feature type="binding site" evidence="12">
    <location>
        <position position="545"/>
    </location>
    <ligand>
        <name>Mo-bis(molybdopterin guanine dinucleotide)</name>
        <dbReference type="ChEBI" id="CHEBI:60539"/>
    </ligand>
</feature>
<dbReference type="GO" id="GO:0006777">
    <property type="term" value="P:Mo-molybdopterin cofactor biosynthetic process"/>
    <property type="evidence" value="ECO:0007669"/>
    <property type="project" value="UniProtKB-UniRule"/>
</dbReference>
<dbReference type="CDD" id="cd02791">
    <property type="entry name" value="MopB_CT_Nitrate-R-NapA-like"/>
    <property type="match status" value="1"/>
</dbReference>
<feature type="binding site" evidence="12">
    <location>
        <position position="360"/>
    </location>
    <ligand>
        <name>Mo-bis(molybdopterin guanine dinucleotide)</name>
        <dbReference type="ChEBI" id="CHEBI:60539"/>
    </ligand>
</feature>
<comment type="similarity">
    <text evidence="1 12">Belongs to the prokaryotic molybdopterin-containing oxidoreductase family. NasA/NapA/NarB subfamily.</text>
</comment>
<keyword evidence="3 12" id="KW-0004">4Fe-4S</keyword>
<feature type="binding site" evidence="12">
    <location>
        <position position="518"/>
    </location>
    <ligand>
        <name>Mo-bis(molybdopterin guanine dinucleotide)</name>
        <dbReference type="ChEBI" id="CHEBI:60539"/>
    </ligand>
</feature>
<dbReference type="PROSITE" id="PS51669">
    <property type="entry name" value="4FE4S_MOW_BIS_MGD"/>
    <property type="match status" value="1"/>
</dbReference>
<feature type="binding site" evidence="12">
    <location>
        <begin position="258"/>
        <end position="260"/>
    </location>
    <ligand>
        <name>Mo-bis(molybdopterin guanine dinucleotide)</name>
        <dbReference type="ChEBI" id="CHEBI:60539"/>
    </ligand>
</feature>
<sequence>MNLSRRDFIKSIAAATAMAAAGCSAQKPGEKVGLDKGTVEVDEWRKATCRFCGTGCGIMVGIKDGKVVANKGDKESPVNKGLNCVKGYFVRKILYAEDRLKKPLIRKNGKLVEASWEEALDLVARKFKEAIDQYGPDSVGMLASGQMYVWEGYAAVKLFKAGIGTNNIDPNARFCMASAVAGFMTTFGKDEPMGCYEDIEHANVFITWGNNMAEMHPVLFSRVTARKLADKSVIMIDIATRRTRTTEIADEYLQFVPGTDLAVMNGIANVIINEKLYDEEFVSKHCVFKRGKENIGYGLEDGAKFKDEPQPMTFDEYKAYVAKYTPEYVQQLSGVPADKIRWLAHLFADKSKRIMSFWTMGFNQHVRGTWANNLVYNLHLLTGQICKPGATPFSLTGQPSACGTAREVGTFAHRLPADMVVENPEHRAIAAKIWNVPVEKIPAQVGFHATEMLRAVDYGKIKVLWVMCNNPLAAAPKAGRWRKAFEENKAFLVVSDVYPNQTTKFADVVLPAAMWVEKEGMYGNAERRTQHLAKCTLPPGEAKDDLWQIIQIAKRLGYGDLFNYPGVDKYDGAHPEGESELKKALWEEYRQFTIGKGKDLAPYEEYVKHRGLLWPVVDGKETKRRYVEGEDPYVKPGEGIKFYGNHKEGDRAVIWARPYEPPAEVPDAEYPFWLCTGRVLEHWHTGTMTRRVPELKKAVPNAYVEINPADAERLGIKNGDLVKLTTRRGSITAPAMIDGRGKPPKGSVFVPFFDEEILINLLTLDAFCPISKQPDYKKCAVKVEKA</sequence>
<feature type="binding site" evidence="12">
    <location>
        <position position="52"/>
    </location>
    <ligand>
        <name>[4Fe-4S] cluster</name>
        <dbReference type="ChEBI" id="CHEBI:49883"/>
    </ligand>
</feature>
<dbReference type="PROSITE" id="PS00551">
    <property type="entry name" value="MOLYBDOPTERIN_PROK_1"/>
    <property type="match status" value="1"/>
</dbReference>
<evidence type="ECO:0000256" key="11">
    <source>
        <dbReference type="ARBA" id="ARBA00023063"/>
    </source>
</evidence>
<dbReference type="SMART" id="SM00926">
    <property type="entry name" value="Molybdop_Fe4S4"/>
    <property type="match status" value="1"/>
</dbReference>
<feature type="binding site" evidence="12">
    <location>
        <begin position="676"/>
        <end position="685"/>
    </location>
    <ligand>
        <name>Mo-bis(molybdopterin guanine dinucleotide)</name>
        <dbReference type="ChEBI" id="CHEBI:60539"/>
    </ligand>
</feature>
<dbReference type="GO" id="GO:0016020">
    <property type="term" value="C:membrane"/>
    <property type="evidence" value="ECO:0007669"/>
    <property type="project" value="TreeGrafter"/>
</dbReference>
<dbReference type="GO" id="GO:0043546">
    <property type="term" value="F:molybdopterin cofactor binding"/>
    <property type="evidence" value="ECO:0007669"/>
    <property type="project" value="InterPro"/>
</dbReference>
<comment type="cofactor">
    <cofactor evidence="12">
        <name>[4Fe-4S] cluster</name>
        <dbReference type="ChEBI" id="CHEBI:49883"/>
    </cofactor>
    <text evidence="12">Binds 1 [4Fe-4S] cluster.</text>
</comment>
<dbReference type="PROSITE" id="PS51318">
    <property type="entry name" value="TAT"/>
    <property type="match status" value="1"/>
</dbReference>
<evidence type="ECO:0000256" key="8">
    <source>
        <dbReference type="ARBA" id="ARBA00023002"/>
    </source>
</evidence>
<gene>
    <name evidence="12" type="primary">napA</name>
    <name evidence="14" type="ORF">SAMN02745885_01872</name>
</gene>
<keyword evidence="15" id="KW-1185">Reference proteome</keyword>
<evidence type="ECO:0000256" key="5">
    <source>
        <dbReference type="ARBA" id="ARBA00022723"/>
    </source>
</evidence>
<keyword evidence="6 12" id="KW-0732">Signal</keyword>
<keyword evidence="4 12" id="KW-0500">Molybdenum</keyword>
<evidence type="ECO:0000256" key="12">
    <source>
        <dbReference type="HAMAP-Rule" id="MF_01630"/>
    </source>
</evidence>
<dbReference type="InterPro" id="IPR006963">
    <property type="entry name" value="Mopterin_OxRdtase_4Fe-4S_dom"/>
</dbReference>
<feature type="binding site" evidence="12">
    <location>
        <position position="752"/>
    </location>
    <ligand>
        <name>substrate</name>
    </ligand>
</feature>
<dbReference type="InterPro" id="IPR006311">
    <property type="entry name" value="TAT_signal"/>
</dbReference>
<dbReference type="InterPro" id="IPR027467">
    <property type="entry name" value="MopterinOxRdtase_cofactor_BS"/>
</dbReference>
<comment type="cofactor">
    <cofactor evidence="12">
        <name>Mo-bis(molybdopterin guanine dinucleotide)</name>
        <dbReference type="ChEBI" id="CHEBI:60539"/>
    </cofactor>
    <text evidence="12">Binds 1 molybdenum-bis(molybdopterin guanine dinucleotide) (Mo-bis-MGD) cofactor per subunit.</text>
</comment>
<evidence type="ECO:0000256" key="10">
    <source>
        <dbReference type="ARBA" id="ARBA00023014"/>
    </source>
</evidence>
<name>A0A1T4R040_9FIRM</name>
<feature type="binding site" evidence="12">
    <location>
        <position position="49"/>
    </location>
    <ligand>
        <name>[4Fe-4S] cluster</name>
        <dbReference type="ChEBI" id="CHEBI:49883"/>
    </ligand>
</feature>
<evidence type="ECO:0000313" key="14">
    <source>
        <dbReference type="EMBL" id="SKA09227.1"/>
    </source>
</evidence>
<dbReference type="PANTHER" id="PTHR43105:SF11">
    <property type="entry name" value="PERIPLASMIC NITRATE REDUCTASE"/>
    <property type="match status" value="1"/>
</dbReference>
<feature type="binding site" evidence="12">
    <location>
        <position position="364"/>
    </location>
    <ligand>
        <name>Mo-bis(molybdopterin guanine dinucleotide)</name>
        <dbReference type="ChEBI" id="CHEBI:60539"/>
    </ligand>
</feature>
<dbReference type="FunFam" id="2.40.40.20:FF:000005">
    <property type="entry name" value="Periplasmic nitrate reductase"/>
    <property type="match status" value="1"/>
</dbReference>
<comment type="function">
    <text evidence="12">Catalytic subunit of the nitrate reductase complex NapAB. Receives electrons from NapB and catalyzes the reduction of nitrate to nitrite.</text>
</comment>
<keyword evidence="8 12" id="KW-0560">Oxidoreductase</keyword>
<keyword evidence="9 12" id="KW-0408">Iron</keyword>
<comment type="PTM">
    <text evidence="12">Predicted to be exported by the Tat system. The position of the signal peptide cleavage has not been experimentally proven.</text>
</comment>
<keyword evidence="11 12" id="KW-0534">Nitrate assimilation</keyword>
<protein>
    <recommendedName>
        <fullName evidence="12">Nitrate reductase</fullName>
        <ecNumber evidence="12">1.9.6.1</ecNumber>
    </recommendedName>
</protein>
<feature type="binding site" evidence="12">
    <location>
        <position position="760"/>
    </location>
    <ligand>
        <name>Mo-bis(molybdopterin guanine dinucleotide)</name>
        <dbReference type="ChEBI" id="CHEBI:60539"/>
    </ligand>
</feature>
<evidence type="ECO:0000256" key="1">
    <source>
        <dbReference type="ARBA" id="ARBA00008747"/>
    </source>
</evidence>
<dbReference type="GO" id="GO:0042128">
    <property type="term" value="P:nitrate assimilation"/>
    <property type="evidence" value="ECO:0007669"/>
    <property type="project" value="UniProtKB-UniRule"/>
</dbReference>
<feature type="binding site" evidence="12">
    <location>
        <position position="777"/>
    </location>
    <ligand>
        <name>Mo-bis(molybdopterin guanine dinucleotide)</name>
        <dbReference type="ChEBI" id="CHEBI:60539"/>
    </ligand>
</feature>
<comment type="caution">
    <text evidence="12">Lacks conserved residue(s) required for the propagation of feature annotation.</text>
</comment>
<dbReference type="Gene3D" id="3.30.200.210">
    <property type="match status" value="2"/>
</dbReference>
<feature type="binding site" evidence="12">
    <location>
        <position position="86"/>
    </location>
    <ligand>
        <name>Mo-bis(molybdopterin guanine dinucleotide)</name>
        <dbReference type="ChEBI" id="CHEBI:60539"/>
    </ligand>
</feature>
<dbReference type="OrthoDB" id="9803192at2"/>
<dbReference type="InterPro" id="IPR019546">
    <property type="entry name" value="TAT_signal_bac_arc"/>
</dbReference>
<dbReference type="InterPro" id="IPR006657">
    <property type="entry name" value="MoPterin_dinucl-bd_dom"/>
</dbReference>
<dbReference type="RefSeq" id="WP_078665906.1">
    <property type="nucleotide sequence ID" value="NZ_FUXM01000023.1"/>
</dbReference>
<dbReference type="Pfam" id="PF00384">
    <property type="entry name" value="Molybdopterin"/>
    <property type="match status" value="1"/>
</dbReference>
<dbReference type="GO" id="GO:0051539">
    <property type="term" value="F:4 iron, 4 sulfur cluster binding"/>
    <property type="evidence" value="ECO:0007669"/>
    <property type="project" value="UniProtKB-KW"/>
</dbReference>
<dbReference type="Gene3D" id="2.40.40.20">
    <property type="match status" value="1"/>
</dbReference>
<dbReference type="CDD" id="cd02754">
    <property type="entry name" value="MopB_Nitrate-R-NapA-like"/>
    <property type="match status" value="1"/>
</dbReference>
<keyword evidence="10 12" id="KW-0411">Iron-sulfur</keyword>
<reference evidence="15" key="1">
    <citation type="submission" date="2017-02" db="EMBL/GenBank/DDBJ databases">
        <authorList>
            <person name="Varghese N."/>
            <person name="Submissions S."/>
        </authorList>
    </citation>
    <scope>NUCLEOTIDE SEQUENCE [LARGE SCALE GENOMIC DNA]</scope>
    <source>
        <strain evidence="15">DSM 16521</strain>
    </source>
</reference>
<comment type="subcellular location">
    <subcellularLocation>
        <location evidence="12">Secreted</location>
    </subcellularLocation>
    <text evidence="12">Membrane-associated.</text>
</comment>
<keyword evidence="2 12" id="KW-0813">Transport</keyword>
<organism evidence="14 15">
    <name type="scientific">Carboxydocella sporoproducens DSM 16521</name>
    <dbReference type="NCBI Taxonomy" id="1121270"/>
    <lineage>
        <taxon>Bacteria</taxon>
        <taxon>Bacillati</taxon>
        <taxon>Bacillota</taxon>
        <taxon>Clostridia</taxon>
        <taxon>Eubacteriales</taxon>
        <taxon>Clostridiales Family XVI. Incertae Sedis</taxon>
        <taxon>Carboxydocella</taxon>
    </lineage>
</organism>
<dbReference type="GO" id="GO:0030151">
    <property type="term" value="F:molybdenum ion binding"/>
    <property type="evidence" value="ECO:0007669"/>
    <property type="project" value="InterPro"/>
</dbReference>
<dbReference type="GO" id="GO:0009325">
    <property type="term" value="C:nitrate reductase complex"/>
    <property type="evidence" value="ECO:0007669"/>
    <property type="project" value="TreeGrafter"/>
</dbReference>
<dbReference type="InterPro" id="IPR050123">
    <property type="entry name" value="Prok_molybdopt-oxidoreductase"/>
</dbReference>
<comment type="subunit">
    <text evidence="12">Component of the nitrate reductase NapAB complex composed of NapA and NapB.</text>
</comment>
<accession>A0A1T4R040</accession>
<evidence type="ECO:0000313" key="15">
    <source>
        <dbReference type="Proteomes" id="UP000189933"/>
    </source>
</evidence>
<dbReference type="NCBIfam" id="TIGR01409">
    <property type="entry name" value="TAT_signal_seq"/>
    <property type="match status" value="1"/>
</dbReference>
<dbReference type="PROSITE" id="PS51257">
    <property type="entry name" value="PROKAR_LIPOPROTEIN"/>
    <property type="match status" value="1"/>
</dbReference>
<comment type="catalytic activity">
    <reaction evidence="12">
        <text>2 Fe(II)-[cytochrome] + nitrate + 2 H(+) = 2 Fe(III)-[cytochrome] + nitrite + H2O</text>
        <dbReference type="Rhea" id="RHEA:12909"/>
        <dbReference type="Rhea" id="RHEA-COMP:11777"/>
        <dbReference type="Rhea" id="RHEA-COMP:11778"/>
        <dbReference type="ChEBI" id="CHEBI:15377"/>
        <dbReference type="ChEBI" id="CHEBI:15378"/>
        <dbReference type="ChEBI" id="CHEBI:16301"/>
        <dbReference type="ChEBI" id="CHEBI:17632"/>
        <dbReference type="ChEBI" id="CHEBI:29033"/>
        <dbReference type="ChEBI" id="CHEBI:29034"/>
        <dbReference type="EC" id="1.9.6.1"/>
    </reaction>
</comment>
<dbReference type="GO" id="GO:0005506">
    <property type="term" value="F:iron ion binding"/>
    <property type="evidence" value="ECO:0007669"/>
    <property type="project" value="UniProtKB-UniRule"/>
</dbReference>
<feature type="binding site" evidence="12">
    <location>
        <position position="84"/>
    </location>
    <ligand>
        <name>[4Fe-4S] cluster</name>
        <dbReference type="ChEBI" id="CHEBI:49883"/>
    </ligand>
</feature>
<evidence type="ECO:0000256" key="2">
    <source>
        <dbReference type="ARBA" id="ARBA00022448"/>
    </source>
</evidence>
<dbReference type="Pfam" id="PF10518">
    <property type="entry name" value="TAT_signal"/>
    <property type="match status" value="1"/>
</dbReference>
<feature type="binding site" evidence="12">
    <location>
        <begin position="495"/>
        <end position="496"/>
    </location>
    <ligand>
        <name>Mo-bis(molybdopterin guanine dinucleotide)</name>
        <dbReference type="ChEBI" id="CHEBI:60539"/>
    </ligand>
</feature>
<feature type="binding site" evidence="12">
    <location>
        <position position="175"/>
    </location>
    <ligand>
        <name>Mo-bis(molybdopterin guanine dinucleotide)</name>
        <dbReference type="ChEBI" id="CHEBI:60539"/>
    </ligand>
</feature>
<dbReference type="EMBL" id="FUXM01000023">
    <property type="protein sequence ID" value="SKA09227.1"/>
    <property type="molecule type" value="Genomic_DNA"/>
</dbReference>
<dbReference type="InterPro" id="IPR041957">
    <property type="entry name" value="CT_Nitrate-R-NapA-like"/>
</dbReference>
<dbReference type="InterPro" id="IPR010051">
    <property type="entry name" value="Periplasm_NO3_reductase_lsu"/>
</dbReference>
<dbReference type="HAMAP" id="MF_01630">
    <property type="entry name" value="Nitrate_reduct_NapA"/>
    <property type="match status" value="1"/>
</dbReference>
<dbReference type="InterPro" id="IPR006656">
    <property type="entry name" value="Mopterin_OxRdtase"/>
</dbReference>
<proteinExistence type="inferred from homology"/>
<dbReference type="Gene3D" id="3.40.50.740">
    <property type="match status" value="1"/>
</dbReference>
<dbReference type="GO" id="GO:0009055">
    <property type="term" value="F:electron transfer activity"/>
    <property type="evidence" value="ECO:0007669"/>
    <property type="project" value="UniProtKB-UniRule"/>
</dbReference>
<dbReference type="EC" id="1.9.6.1" evidence="12"/>